<feature type="region of interest" description="Disordered" evidence="1">
    <location>
        <begin position="73"/>
        <end position="106"/>
    </location>
</feature>
<proteinExistence type="predicted"/>
<reference evidence="2" key="1">
    <citation type="journal article" date="2020" name="bioRxiv">
        <title>Chromosome-level reference genome of the European wasp spider Argiope bruennichi: a resource for studies on range expansion and evolutionary adaptation.</title>
        <authorList>
            <person name="Sheffer M.M."/>
            <person name="Hoppe A."/>
            <person name="Krehenwinkel H."/>
            <person name="Uhl G."/>
            <person name="Kuss A.W."/>
            <person name="Jensen L."/>
            <person name="Jensen C."/>
            <person name="Gillespie R.G."/>
            <person name="Hoff K.J."/>
            <person name="Prost S."/>
        </authorList>
    </citation>
    <scope>NUCLEOTIDE SEQUENCE</scope>
</reference>
<feature type="compositionally biased region" description="Basic and acidic residues" evidence="1">
    <location>
        <begin position="74"/>
        <end position="87"/>
    </location>
</feature>
<organism evidence="2 3">
    <name type="scientific">Argiope bruennichi</name>
    <name type="common">Wasp spider</name>
    <name type="synonym">Aranea bruennichi</name>
    <dbReference type="NCBI Taxonomy" id="94029"/>
    <lineage>
        <taxon>Eukaryota</taxon>
        <taxon>Metazoa</taxon>
        <taxon>Ecdysozoa</taxon>
        <taxon>Arthropoda</taxon>
        <taxon>Chelicerata</taxon>
        <taxon>Arachnida</taxon>
        <taxon>Araneae</taxon>
        <taxon>Araneomorphae</taxon>
        <taxon>Entelegynae</taxon>
        <taxon>Araneoidea</taxon>
        <taxon>Araneidae</taxon>
        <taxon>Argiope</taxon>
    </lineage>
</organism>
<protein>
    <submittedName>
        <fullName evidence="2">Uncharacterized protein</fullName>
    </submittedName>
</protein>
<evidence type="ECO:0000313" key="3">
    <source>
        <dbReference type="Proteomes" id="UP000807504"/>
    </source>
</evidence>
<evidence type="ECO:0000256" key="1">
    <source>
        <dbReference type="SAM" id="MobiDB-lite"/>
    </source>
</evidence>
<accession>A0A8T0FRQ2</accession>
<feature type="compositionally biased region" description="Basic and acidic residues" evidence="1">
    <location>
        <begin position="94"/>
        <end position="106"/>
    </location>
</feature>
<reference evidence="2" key="2">
    <citation type="submission" date="2020-06" db="EMBL/GenBank/DDBJ databases">
        <authorList>
            <person name="Sheffer M."/>
        </authorList>
    </citation>
    <scope>NUCLEOTIDE SEQUENCE</scope>
</reference>
<dbReference type="EMBL" id="JABXBU010000003">
    <property type="protein sequence ID" value="KAF8793506.1"/>
    <property type="molecule type" value="Genomic_DNA"/>
</dbReference>
<dbReference type="Proteomes" id="UP000807504">
    <property type="component" value="Unassembled WGS sequence"/>
</dbReference>
<evidence type="ECO:0000313" key="2">
    <source>
        <dbReference type="EMBL" id="KAF8793506.1"/>
    </source>
</evidence>
<name>A0A8T0FRQ2_ARGBR</name>
<dbReference type="AlphaFoldDB" id="A0A8T0FRQ2"/>
<gene>
    <name evidence="2" type="ORF">HNY73_004978</name>
</gene>
<comment type="caution">
    <text evidence="2">The sequence shown here is derived from an EMBL/GenBank/DDBJ whole genome shotgun (WGS) entry which is preliminary data.</text>
</comment>
<sequence>MGPPLRRRKIAVNQKCALFMSETCIVYFGTEDVAGRERMDATPCDTKRKEKVFYCQTNEIKDLQSRMRCGVRKFSGERRSSSRERSGRRPVVYRQDRRQVHDVQKE</sequence>
<keyword evidence="3" id="KW-1185">Reference proteome</keyword>